<feature type="site" description="Increases nucleophilicity of active site Cys" evidence="8">
    <location>
        <position position="423"/>
    </location>
</feature>
<keyword evidence="3 8" id="KW-0436">Ligase</keyword>
<feature type="active site" description="Nucleophile" evidence="8">
    <location>
        <position position="327"/>
    </location>
</feature>
<evidence type="ECO:0000256" key="5">
    <source>
        <dbReference type="ARBA" id="ARBA00022840"/>
    </source>
</evidence>
<evidence type="ECO:0000256" key="7">
    <source>
        <dbReference type="ARBA" id="ARBA00022962"/>
    </source>
</evidence>
<keyword evidence="5 8" id="KW-0067">ATP-binding</keyword>
<sequence length="441" mass="49142">MRSELLIGAASSGSGKTTFTLGLLRAMARRGFVVQPFKCGPDYIDTRHHQMAAGRSSVNLDRFMMSEKHVEEVYRRYAFPADIAITEGVMGLFDGYDGMQGSSAGIAAELDIPVVLIVNAKSTAYSVAPLLYGFKHFYPKIRIVGAVFNFVASENHYYYLKQACSDAGVEALGYLPKQENIAIPSRHLGLSLDSDFCFDEFADRIADLVDKYVCVDRLLELTTVTGKSEYSRPKADIQQESFGSLRITIARDAAFNFVYTENIAYLERLGTVTYFSPLTDTSLPPTDFLYLPGGYPELHLPALSENQPMLDAIRSYIREGGHALAECGGMMYLCRAIIGQDGHTFPMVGVLDQTATMQPMKLRLGYRTLQWGEFRLSGHEFHYSSIVPAENALPSCVTAFSALGRQVDTPLYHYRNLLAGYTHLYWADPASNAWLHHFLEK</sequence>
<dbReference type="CDD" id="cd03130">
    <property type="entry name" value="GATase1_CobB"/>
    <property type="match status" value="1"/>
</dbReference>
<dbReference type="RefSeq" id="WP_251966458.1">
    <property type="nucleotide sequence ID" value="NZ_CP146284.1"/>
</dbReference>
<dbReference type="Proteomes" id="UP001320603">
    <property type="component" value="Chromosome"/>
</dbReference>
<evidence type="ECO:0000256" key="8">
    <source>
        <dbReference type="HAMAP-Rule" id="MF_00027"/>
    </source>
</evidence>
<dbReference type="PANTHER" id="PTHR43873:SF1">
    <property type="entry name" value="COBYRINATE A,C-DIAMIDE SYNTHASE"/>
    <property type="match status" value="1"/>
</dbReference>
<comment type="cofactor">
    <cofactor evidence="1 8">
        <name>Mg(2+)</name>
        <dbReference type="ChEBI" id="CHEBI:18420"/>
    </cofactor>
</comment>
<comment type="catalytic activity">
    <reaction evidence="8">
        <text>cob(II)yrinate + 2 L-glutamine + 2 ATP + 2 H2O = cob(II)yrinate a,c diamide + 2 L-glutamate + 2 ADP + 2 phosphate + 2 H(+)</text>
        <dbReference type="Rhea" id="RHEA:26289"/>
        <dbReference type="ChEBI" id="CHEBI:15377"/>
        <dbReference type="ChEBI" id="CHEBI:15378"/>
        <dbReference type="ChEBI" id="CHEBI:29985"/>
        <dbReference type="ChEBI" id="CHEBI:30616"/>
        <dbReference type="ChEBI" id="CHEBI:43474"/>
        <dbReference type="ChEBI" id="CHEBI:58359"/>
        <dbReference type="ChEBI" id="CHEBI:58537"/>
        <dbReference type="ChEBI" id="CHEBI:58894"/>
        <dbReference type="ChEBI" id="CHEBI:456216"/>
        <dbReference type="EC" id="6.3.5.11"/>
    </reaction>
</comment>
<evidence type="ECO:0000256" key="3">
    <source>
        <dbReference type="ARBA" id="ARBA00022598"/>
    </source>
</evidence>
<name>A0ABZ2IM27_9BACT</name>
<dbReference type="NCBIfam" id="NF002204">
    <property type="entry name" value="PRK01077.1"/>
    <property type="match status" value="1"/>
</dbReference>
<keyword evidence="2 8" id="KW-0169">Cobalamin biosynthesis</keyword>
<dbReference type="InterPro" id="IPR029062">
    <property type="entry name" value="Class_I_gatase-like"/>
</dbReference>
<evidence type="ECO:0000259" key="9">
    <source>
        <dbReference type="Pfam" id="PF01656"/>
    </source>
</evidence>
<comment type="domain">
    <text evidence="8">Comprises of two domains. The C-terminal domain contains the binding site for glutamine and catalyzes the hydrolysis of this substrate to glutamate and ammonia. The N-terminal domain is anticipated to bind ATP and cobyrinate and catalyzes the ultimate synthesis of the diamide product. The ammonia produced via the glutaminase domain is probably translocated to the adjacent domain via a molecular tunnel, where it reacts with an activated intermediate.</text>
</comment>
<reference evidence="11 12" key="1">
    <citation type="submission" date="2024-02" db="EMBL/GenBank/DDBJ databases">
        <title>Whole genome sequencing of Parabacteroides sp. AD58.</title>
        <authorList>
            <person name="Chaplin A.V."/>
            <person name="Pikina A.P."/>
            <person name="Sokolova S.R."/>
            <person name="Korostin D.O."/>
            <person name="Efimov B.A."/>
        </authorList>
    </citation>
    <scope>NUCLEOTIDE SEQUENCE [LARGE SCALE GENOMIC DNA]</scope>
    <source>
        <strain evidence="11 12">AD58</strain>
    </source>
</reference>
<dbReference type="SUPFAM" id="SSF52317">
    <property type="entry name" value="Class I glutamine amidotransferase-like"/>
    <property type="match status" value="1"/>
</dbReference>
<feature type="domain" description="CobQ/CobB/MinD/ParA nucleotide binding" evidence="9">
    <location>
        <begin position="8"/>
        <end position="187"/>
    </location>
</feature>
<keyword evidence="6 8" id="KW-0460">Magnesium</keyword>
<dbReference type="Pfam" id="PF01656">
    <property type="entry name" value="CbiA"/>
    <property type="match status" value="1"/>
</dbReference>
<comment type="function">
    <text evidence="8">Catalyzes the ATP-dependent amidation of the two carboxylate groups at positions a and c of cobyrinate, using either L-glutamine or ammonia as the nitrogen source.</text>
</comment>
<dbReference type="Gene3D" id="3.40.50.300">
    <property type="entry name" value="P-loop containing nucleotide triphosphate hydrolases"/>
    <property type="match status" value="1"/>
</dbReference>
<dbReference type="PROSITE" id="PS51274">
    <property type="entry name" value="GATASE_COBBQ"/>
    <property type="match status" value="1"/>
</dbReference>
<dbReference type="InterPro" id="IPR004484">
    <property type="entry name" value="CbiA/CobB_synth"/>
</dbReference>
<accession>A0ABZ2IM27</accession>
<feature type="domain" description="CobB/CobQ-like glutamine amidotransferase" evidence="10">
    <location>
        <begin position="246"/>
        <end position="428"/>
    </location>
</feature>
<evidence type="ECO:0000256" key="2">
    <source>
        <dbReference type="ARBA" id="ARBA00022573"/>
    </source>
</evidence>
<evidence type="ECO:0000256" key="6">
    <source>
        <dbReference type="ARBA" id="ARBA00022842"/>
    </source>
</evidence>
<dbReference type="SUPFAM" id="SSF52540">
    <property type="entry name" value="P-loop containing nucleoside triphosphate hydrolases"/>
    <property type="match status" value="1"/>
</dbReference>
<dbReference type="CDD" id="cd05388">
    <property type="entry name" value="CobB_N"/>
    <property type="match status" value="1"/>
</dbReference>
<dbReference type="PANTHER" id="PTHR43873">
    <property type="entry name" value="COBYRINATE A,C-DIAMIDE SYNTHASE"/>
    <property type="match status" value="1"/>
</dbReference>
<dbReference type="InterPro" id="IPR002586">
    <property type="entry name" value="CobQ/CobB/MinD/ParA_Nub-bd_dom"/>
</dbReference>
<dbReference type="InterPro" id="IPR027417">
    <property type="entry name" value="P-loop_NTPase"/>
</dbReference>
<keyword evidence="7 8" id="KW-0315">Glutamine amidotransferase</keyword>
<dbReference type="HAMAP" id="MF_00027">
    <property type="entry name" value="CobB_CbiA"/>
    <property type="match status" value="1"/>
</dbReference>
<evidence type="ECO:0000259" key="10">
    <source>
        <dbReference type="Pfam" id="PF07685"/>
    </source>
</evidence>
<proteinExistence type="inferred from homology"/>
<dbReference type="EMBL" id="CP146284">
    <property type="protein sequence ID" value="WWV67070.1"/>
    <property type="molecule type" value="Genomic_DNA"/>
</dbReference>
<keyword evidence="12" id="KW-1185">Reference proteome</keyword>
<comment type="similarity">
    <text evidence="8">Belongs to the CobB/CbiA family.</text>
</comment>
<dbReference type="NCBIfam" id="TIGR00379">
    <property type="entry name" value="cobB"/>
    <property type="match status" value="1"/>
</dbReference>
<dbReference type="EC" id="6.3.5.11" evidence="8"/>
<comment type="miscellaneous">
    <text evidence="8">The a and c carboxylates of cobyrinate are activated for nucleophilic attack via formation of a phosphorylated intermediate by ATP. CbiA catalyzes first the amidation of the c-carboxylate, and then that of the a-carboxylate.</text>
</comment>
<keyword evidence="4 8" id="KW-0547">Nucleotide-binding</keyword>
<evidence type="ECO:0000256" key="4">
    <source>
        <dbReference type="ARBA" id="ARBA00022741"/>
    </source>
</evidence>
<organism evidence="11 12">
    <name type="scientific">Parabacteroides absconsus</name>
    <dbReference type="NCBI Taxonomy" id="2951805"/>
    <lineage>
        <taxon>Bacteria</taxon>
        <taxon>Pseudomonadati</taxon>
        <taxon>Bacteroidota</taxon>
        <taxon>Bacteroidia</taxon>
        <taxon>Bacteroidales</taxon>
        <taxon>Tannerellaceae</taxon>
        <taxon>Parabacteroides</taxon>
    </lineage>
</organism>
<evidence type="ECO:0000313" key="12">
    <source>
        <dbReference type="Proteomes" id="UP001320603"/>
    </source>
</evidence>
<dbReference type="Pfam" id="PF07685">
    <property type="entry name" value="GATase_3"/>
    <property type="match status" value="1"/>
</dbReference>
<evidence type="ECO:0000256" key="1">
    <source>
        <dbReference type="ARBA" id="ARBA00001946"/>
    </source>
</evidence>
<dbReference type="InterPro" id="IPR011698">
    <property type="entry name" value="GATase_3"/>
</dbReference>
<dbReference type="Gene3D" id="3.40.50.880">
    <property type="match status" value="1"/>
</dbReference>
<gene>
    <name evidence="8" type="primary">cbiA</name>
    <name evidence="11" type="ORF">NEE14_003505</name>
</gene>
<evidence type="ECO:0000313" key="11">
    <source>
        <dbReference type="EMBL" id="WWV67070.1"/>
    </source>
</evidence>
<protein>
    <recommendedName>
        <fullName evidence="8">Cobyrinate a,c-diamide synthase</fullName>
        <ecNumber evidence="8">6.3.5.11</ecNumber>
    </recommendedName>
    <alternativeName>
        <fullName evidence="8">Cobyrinic acid a,c-diamide synthetase</fullName>
    </alternativeName>
</protein>
<comment type="pathway">
    <text evidence="8">Cofactor biosynthesis; adenosylcobalamin biosynthesis; cob(II)yrinate a,c-diamide from sirohydrochlorin (anaerobic route): step 10/10.</text>
</comment>